<accession>A0ABD3P9J4</accession>
<proteinExistence type="predicted"/>
<sequence length="212" mass="23108">MGGCCSCIKSLISRSDIELSGDPRSEDMMAGESMPQVHSIDTDMSAPSIQTSIDSSDEVKGHGLALVDVTVDQDRAYWEWRIRISSDTASTSYPMFGVSNKRNAKFYEILAESTVPAQKHGTKFMVAIPNLSDGDVVGVVVKQSEIPMIQLYLNGVVQDELAVTRFRGTVYPSIFLPECTSGSMSAKFLYREDQFAFDGCGAPPLIAGRSIM</sequence>
<keyword evidence="2" id="KW-1185">Reference proteome</keyword>
<gene>
    <name evidence="1" type="ORF">ACHAWO_006421</name>
</gene>
<reference evidence="1 2" key="1">
    <citation type="submission" date="2024-10" db="EMBL/GenBank/DDBJ databases">
        <title>Updated reference genomes for cyclostephanoid diatoms.</title>
        <authorList>
            <person name="Roberts W.R."/>
            <person name="Alverson A.J."/>
        </authorList>
    </citation>
    <scope>NUCLEOTIDE SEQUENCE [LARGE SCALE GENOMIC DNA]</scope>
    <source>
        <strain evidence="1 2">AJA010-31</strain>
    </source>
</reference>
<dbReference type="EMBL" id="JALLPJ020000715">
    <property type="protein sequence ID" value="KAL3784775.1"/>
    <property type="molecule type" value="Genomic_DNA"/>
</dbReference>
<evidence type="ECO:0000313" key="1">
    <source>
        <dbReference type="EMBL" id="KAL3784775.1"/>
    </source>
</evidence>
<protein>
    <recommendedName>
        <fullName evidence="3">SPRY domain-containing protein</fullName>
    </recommendedName>
</protein>
<evidence type="ECO:0008006" key="3">
    <source>
        <dbReference type="Google" id="ProtNLM"/>
    </source>
</evidence>
<dbReference type="AlphaFoldDB" id="A0ABD3P9J4"/>
<organism evidence="1 2">
    <name type="scientific">Cyclotella atomus</name>
    <dbReference type="NCBI Taxonomy" id="382360"/>
    <lineage>
        <taxon>Eukaryota</taxon>
        <taxon>Sar</taxon>
        <taxon>Stramenopiles</taxon>
        <taxon>Ochrophyta</taxon>
        <taxon>Bacillariophyta</taxon>
        <taxon>Coscinodiscophyceae</taxon>
        <taxon>Thalassiosirophycidae</taxon>
        <taxon>Stephanodiscales</taxon>
        <taxon>Stephanodiscaceae</taxon>
        <taxon>Cyclotella</taxon>
    </lineage>
</organism>
<dbReference type="Proteomes" id="UP001530400">
    <property type="component" value="Unassembled WGS sequence"/>
</dbReference>
<dbReference type="InterPro" id="IPR035766">
    <property type="entry name" value="SPRYD7"/>
</dbReference>
<dbReference type="PANTHER" id="PTHR20951:SF2">
    <property type="entry name" value="SPRY DOMAIN-CONTAINING PROTEIN 7"/>
    <property type="match status" value="1"/>
</dbReference>
<name>A0ABD3P9J4_9STRA</name>
<comment type="caution">
    <text evidence="1">The sequence shown here is derived from an EMBL/GenBank/DDBJ whole genome shotgun (WGS) entry which is preliminary data.</text>
</comment>
<dbReference type="PANTHER" id="PTHR20951">
    <property type="entry name" value="C13ORF1 PROTEIN-RELATED"/>
    <property type="match status" value="1"/>
</dbReference>
<evidence type="ECO:0000313" key="2">
    <source>
        <dbReference type="Proteomes" id="UP001530400"/>
    </source>
</evidence>